<dbReference type="GO" id="GO:0030041">
    <property type="term" value="P:actin filament polymerization"/>
    <property type="evidence" value="ECO:0007669"/>
    <property type="project" value="TreeGrafter"/>
</dbReference>
<proteinExistence type="predicted"/>
<feature type="compositionally biased region" description="Polar residues" evidence="1">
    <location>
        <begin position="7"/>
        <end position="19"/>
    </location>
</feature>
<dbReference type="GeneID" id="128775012"/>
<dbReference type="PANTHER" id="PTHR45691:SF6">
    <property type="entry name" value="PROTEIN DIAPHANOUS"/>
    <property type="match status" value="1"/>
</dbReference>
<dbReference type="PANTHER" id="PTHR45691">
    <property type="entry name" value="PROTEIN DIAPHANOUS"/>
    <property type="match status" value="1"/>
</dbReference>
<reference evidence="3" key="1">
    <citation type="submission" date="2025-08" db="UniProtKB">
        <authorList>
            <consortium name="RefSeq"/>
        </authorList>
    </citation>
    <scope>IDENTIFICATION</scope>
    <source>
        <tissue evidence="3">Whole blood</tissue>
    </source>
</reference>
<feature type="region of interest" description="Disordered" evidence="1">
    <location>
        <begin position="123"/>
        <end position="384"/>
    </location>
</feature>
<evidence type="ECO:0000313" key="3">
    <source>
        <dbReference type="RefSeq" id="XP_053751355.1"/>
    </source>
</evidence>
<sequence>MIYFSGLQLTSPSSSISQDLKNKDDGSSRQLTRPTADRGPPPPRCDSQTRRNPSGSRRLEPSLGGRQRWLAGVCRRAGGVWAPAPGAPAPRGCPGGGGCFAWPTAGLGGEVCAAAGGTRKQLRFRDIISERQKRSRSPADGRRPSSTAGRPDPGARRRPLCPSLLPPALPRSAHAGAAPPPPPGARRGLPPAPRQRRAGWPEVAGREGARGEPGSPHPPAGAAPCRLRRKVKQTRTGESGARGSAQGWPAPGSAPRTPGASRTAREDDPALPARRRAPRPPPPAGRSQAPPRPAPAGPGLSAAAGGRGAGRRPPDSPLASPGRAGAALGRPRSPSDRSASLCCRAELFPGGGFLASSSLDPPPPTPPPSPPLPRGGSEAEYFLS</sequence>
<feature type="compositionally biased region" description="Basic and acidic residues" evidence="1">
    <location>
        <begin position="123"/>
        <end position="143"/>
    </location>
</feature>
<dbReference type="AlphaFoldDB" id="A0A9W2UYV1"/>
<dbReference type="RefSeq" id="XP_053751355.1">
    <property type="nucleotide sequence ID" value="XM_053895380.1"/>
</dbReference>
<feature type="region of interest" description="Disordered" evidence="1">
    <location>
        <begin position="1"/>
        <end position="64"/>
    </location>
</feature>
<keyword evidence="2" id="KW-1185">Reference proteome</keyword>
<dbReference type="InterPro" id="IPR051412">
    <property type="entry name" value="Formin_Homology_Diaphanous_sf"/>
</dbReference>
<feature type="compositionally biased region" description="Pro residues" evidence="1">
    <location>
        <begin position="279"/>
        <end position="296"/>
    </location>
</feature>
<dbReference type="Proteomes" id="UP001165780">
    <property type="component" value="Unplaced"/>
</dbReference>
<dbReference type="GO" id="GO:0005884">
    <property type="term" value="C:actin filament"/>
    <property type="evidence" value="ECO:0007669"/>
    <property type="project" value="TreeGrafter"/>
</dbReference>
<feature type="compositionally biased region" description="Pro residues" evidence="1">
    <location>
        <begin position="360"/>
        <end position="373"/>
    </location>
</feature>
<name>A0A9W2UYV1_PANPR</name>
<accession>A0A9W2UYV1</accession>
<organism evidence="2 3">
    <name type="scientific">Panthera pardus</name>
    <name type="common">Leopard</name>
    <name type="synonym">Felis pardus</name>
    <dbReference type="NCBI Taxonomy" id="9691"/>
    <lineage>
        <taxon>Eukaryota</taxon>
        <taxon>Metazoa</taxon>
        <taxon>Chordata</taxon>
        <taxon>Craniata</taxon>
        <taxon>Vertebrata</taxon>
        <taxon>Euteleostomi</taxon>
        <taxon>Mammalia</taxon>
        <taxon>Eutheria</taxon>
        <taxon>Laurasiatheria</taxon>
        <taxon>Carnivora</taxon>
        <taxon>Feliformia</taxon>
        <taxon>Felidae</taxon>
        <taxon>Pantherinae</taxon>
        <taxon>Panthera</taxon>
    </lineage>
</organism>
<protein>
    <submittedName>
        <fullName evidence="3">Collagen alpha-1(I) chain-like</fullName>
    </submittedName>
</protein>
<evidence type="ECO:0000313" key="2">
    <source>
        <dbReference type="Proteomes" id="UP001165780"/>
    </source>
</evidence>
<gene>
    <name evidence="3" type="primary">LOC128775012</name>
</gene>
<evidence type="ECO:0000256" key="1">
    <source>
        <dbReference type="SAM" id="MobiDB-lite"/>
    </source>
</evidence>